<dbReference type="Gene3D" id="3.30.160.60">
    <property type="entry name" value="Classic Zinc Finger"/>
    <property type="match status" value="3"/>
</dbReference>
<keyword evidence="1" id="KW-0479">Metal-binding</keyword>
<dbReference type="Proteomes" id="UP000193642">
    <property type="component" value="Unassembled WGS sequence"/>
</dbReference>
<dbReference type="PANTHER" id="PTHR14003:SF23">
    <property type="entry name" value="ZINC FINGER PROTEIN 143"/>
    <property type="match status" value="1"/>
</dbReference>
<dbReference type="SUPFAM" id="SSF57667">
    <property type="entry name" value="beta-beta-alpha zinc fingers"/>
    <property type="match status" value="2"/>
</dbReference>
<evidence type="ECO:0000256" key="3">
    <source>
        <dbReference type="ARBA" id="ARBA00022771"/>
    </source>
</evidence>
<organism evidence="9 10">
    <name type="scientific">Rhizoclosmatium globosum</name>
    <dbReference type="NCBI Taxonomy" id="329046"/>
    <lineage>
        <taxon>Eukaryota</taxon>
        <taxon>Fungi</taxon>
        <taxon>Fungi incertae sedis</taxon>
        <taxon>Chytridiomycota</taxon>
        <taxon>Chytridiomycota incertae sedis</taxon>
        <taxon>Chytridiomycetes</taxon>
        <taxon>Chytridiales</taxon>
        <taxon>Chytriomycetaceae</taxon>
        <taxon>Rhizoclosmatium</taxon>
    </lineage>
</organism>
<keyword evidence="5" id="KW-0539">Nucleus</keyword>
<dbReference type="PROSITE" id="PS50157">
    <property type="entry name" value="ZINC_FINGER_C2H2_2"/>
    <property type="match status" value="3"/>
</dbReference>
<gene>
    <name evidence="9" type="ORF">BCR33DRAFT_696242</name>
</gene>
<feature type="compositionally biased region" description="Polar residues" evidence="7">
    <location>
        <begin position="1"/>
        <end position="11"/>
    </location>
</feature>
<feature type="region of interest" description="Disordered" evidence="7">
    <location>
        <begin position="1"/>
        <end position="28"/>
    </location>
</feature>
<dbReference type="GO" id="GO:0000978">
    <property type="term" value="F:RNA polymerase II cis-regulatory region sequence-specific DNA binding"/>
    <property type="evidence" value="ECO:0007669"/>
    <property type="project" value="TreeGrafter"/>
</dbReference>
<dbReference type="AlphaFoldDB" id="A0A1Y2CLH9"/>
<dbReference type="InterPro" id="IPR036236">
    <property type="entry name" value="Znf_C2H2_sf"/>
</dbReference>
<feature type="region of interest" description="Disordered" evidence="7">
    <location>
        <begin position="278"/>
        <end position="299"/>
    </location>
</feature>
<dbReference type="GO" id="GO:0005667">
    <property type="term" value="C:transcription regulator complex"/>
    <property type="evidence" value="ECO:0007669"/>
    <property type="project" value="TreeGrafter"/>
</dbReference>
<evidence type="ECO:0000259" key="8">
    <source>
        <dbReference type="PROSITE" id="PS50157"/>
    </source>
</evidence>
<evidence type="ECO:0000313" key="10">
    <source>
        <dbReference type="Proteomes" id="UP000193642"/>
    </source>
</evidence>
<evidence type="ECO:0000256" key="2">
    <source>
        <dbReference type="ARBA" id="ARBA00022737"/>
    </source>
</evidence>
<dbReference type="SMART" id="SM00355">
    <property type="entry name" value="ZnF_C2H2"/>
    <property type="match status" value="3"/>
</dbReference>
<reference evidence="9 10" key="1">
    <citation type="submission" date="2016-07" db="EMBL/GenBank/DDBJ databases">
        <title>Pervasive Adenine N6-methylation of Active Genes in Fungi.</title>
        <authorList>
            <consortium name="DOE Joint Genome Institute"/>
            <person name="Mondo S.J."/>
            <person name="Dannebaum R.O."/>
            <person name="Kuo R.C."/>
            <person name="Labutti K."/>
            <person name="Haridas S."/>
            <person name="Kuo A."/>
            <person name="Salamov A."/>
            <person name="Ahrendt S.R."/>
            <person name="Lipzen A."/>
            <person name="Sullivan W."/>
            <person name="Andreopoulos W.B."/>
            <person name="Clum A."/>
            <person name="Lindquist E."/>
            <person name="Daum C."/>
            <person name="Ramamoorthy G.K."/>
            <person name="Gryganskyi A."/>
            <person name="Culley D."/>
            <person name="Magnuson J.K."/>
            <person name="James T.Y."/>
            <person name="O'Malley M.A."/>
            <person name="Stajich J.E."/>
            <person name="Spatafora J.W."/>
            <person name="Visel A."/>
            <person name="Grigoriev I.V."/>
        </authorList>
    </citation>
    <scope>NUCLEOTIDE SEQUENCE [LARGE SCALE GENOMIC DNA]</scope>
    <source>
        <strain evidence="9 10">JEL800</strain>
    </source>
</reference>
<evidence type="ECO:0000256" key="4">
    <source>
        <dbReference type="ARBA" id="ARBA00022833"/>
    </source>
</evidence>
<dbReference type="InterPro" id="IPR013087">
    <property type="entry name" value="Znf_C2H2_type"/>
</dbReference>
<evidence type="ECO:0000256" key="7">
    <source>
        <dbReference type="SAM" id="MobiDB-lite"/>
    </source>
</evidence>
<evidence type="ECO:0000313" key="9">
    <source>
        <dbReference type="EMBL" id="ORY47860.1"/>
    </source>
</evidence>
<keyword evidence="4" id="KW-0862">Zinc</keyword>
<dbReference type="FunFam" id="3.30.160.60:FF:002343">
    <property type="entry name" value="Zinc finger protein 33A"/>
    <property type="match status" value="1"/>
</dbReference>
<sequence>MSDNYHGNRNASLEDLQDQDRGGPSNALTLSTVAELPSPSSPSHFLSNHSNITQPGLDQVFGDTVVDPREAIDEAWSFSNPTLTLNQEYSENTPESATNLLASWQESQVSLLPDFASTTTSFLELLEGDYEGSLLNDEIVIHSPTTPTAINIFQTPPPSSSSLTSSASTAINPQTTPPPTTSLQKPLSKRHPCPYPTCPKHLATSGSLKEHFRTHTNDRPFHCHICSKSYTTKNRLTVHVRDHTEERPYACDVRGCGYASKQKCGLTSHVRRHWSREEKRAFKMRKKRGGGGGREDGGE</sequence>
<dbReference type="GO" id="GO:0000785">
    <property type="term" value="C:chromatin"/>
    <property type="evidence" value="ECO:0007669"/>
    <property type="project" value="TreeGrafter"/>
</dbReference>
<comment type="caution">
    <text evidence="9">The sequence shown here is derived from an EMBL/GenBank/DDBJ whole genome shotgun (WGS) entry which is preliminary data.</text>
</comment>
<name>A0A1Y2CLH9_9FUNG</name>
<keyword evidence="10" id="KW-1185">Reference proteome</keyword>
<protein>
    <recommendedName>
        <fullName evidence="8">C2H2-type domain-containing protein</fullName>
    </recommendedName>
</protein>
<evidence type="ECO:0000256" key="6">
    <source>
        <dbReference type="PROSITE-ProRule" id="PRU00042"/>
    </source>
</evidence>
<feature type="compositionally biased region" description="Low complexity" evidence="7">
    <location>
        <begin position="160"/>
        <end position="174"/>
    </location>
</feature>
<dbReference type="EMBL" id="MCGO01000013">
    <property type="protein sequence ID" value="ORY47860.1"/>
    <property type="molecule type" value="Genomic_DNA"/>
</dbReference>
<dbReference type="GO" id="GO:0031519">
    <property type="term" value="C:PcG protein complex"/>
    <property type="evidence" value="ECO:0007669"/>
    <property type="project" value="TreeGrafter"/>
</dbReference>
<dbReference type="GO" id="GO:0000981">
    <property type="term" value="F:DNA-binding transcription factor activity, RNA polymerase II-specific"/>
    <property type="evidence" value="ECO:0007669"/>
    <property type="project" value="TreeGrafter"/>
</dbReference>
<evidence type="ECO:0000256" key="1">
    <source>
        <dbReference type="ARBA" id="ARBA00022723"/>
    </source>
</evidence>
<dbReference type="Pfam" id="PF00096">
    <property type="entry name" value="zf-C2H2"/>
    <property type="match status" value="1"/>
</dbReference>
<accession>A0A1Y2CLH9</accession>
<feature type="region of interest" description="Disordered" evidence="7">
    <location>
        <begin position="156"/>
        <end position="190"/>
    </location>
</feature>
<feature type="domain" description="C2H2-type" evidence="8">
    <location>
        <begin position="191"/>
        <end position="220"/>
    </location>
</feature>
<dbReference type="STRING" id="329046.A0A1Y2CLH9"/>
<dbReference type="PANTHER" id="PTHR14003">
    <property type="entry name" value="TRANSCRIPTIONAL REPRESSOR PROTEIN YY"/>
    <property type="match status" value="1"/>
</dbReference>
<keyword evidence="2" id="KW-0677">Repeat</keyword>
<evidence type="ECO:0000256" key="5">
    <source>
        <dbReference type="ARBA" id="ARBA00023242"/>
    </source>
</evidence>
<proteinExistence type="predicted"/>
<feature type="domain" description="C2H2-type" evidence="8">
    <location>
        <begin position="249"/>
        <end position="278"/>
    </location>
</feature>
<dbReference type="GO" id="GO:0008270">
    <property type="term" value="F:zinc ion binding"/>
    <property type="evidence" value="ECO:0007669"/>
    <property type="project" value="UniProtKB-KW"/>
</dbReference>
<feature type="domain" description="C2H2-type" evidence="8">
    <location>
        <begin position="221"/>
        <end position="248"/>
    </location>
</feature>
<keyword evidence="3 6" id="KW-0863">Zinc-finger</keyword>
<dbReference type="OrthoDB" id="3437960at2759"/>
<dbReference type="PROSITE" id="PS00028">
    <property type="entry name" value="ZINC_FINGER_C2H2_1"/>
    <property type="match status" value="2"/>
</dbReference>